<dbReference type="Pfam" id="PF02561">
    <property type="entry name" value="FliS"/>
    <property type="match status" value="1"/>
</dbReference>
<keyword evidence="7" id="KW-0282">Flagellum</keyword>
<evidence type="ECO:0000256" key="1">
    <source>
        <dbReference type="ARBA" id="ARBA00004514"/>
    </source>
</evidence>
<dbReference type="SUPFAM" id="SSF101116">
    <property type="entry name" value="Flagellar export chaperone FliS"/>
    <property type="match status" value="1"/>
</dbReference>
<reference evidence="8" key="1">
    <citation type="submission" date="2014-11" db="EMBL/GenBank/DDBJ databases">
        <authorList>
            <person name="Wibberg D."/>
        </authorList>
    </citation>
    <scope>NUCLEOTIDE SEQUENCE [LARGE SCALE GENOMIC DNA]</scope>
    <source>
        <strain evidence="8">L3</strain>
    </source>
</reference>
<sequence>MNNFQNSNVYFENSVKTASPTKLVELLYKNSIERLEKAVKAIEKNNLIEANHEIIRVEEIILELNVSLNIEKGGEVAKNLRLLYNYIYEQLIQANLKKDIDTLTEVKSLIKDLYETWREVVKQDVQTARQLNATSLDPKFDIKY</sequence>
<evidence type="ECO:0000256" key="3">
    <source>
        <dbReference type="ARBA" id="ARBA00022490"/>
    </source>
</evidence>
<dbReference type="HOGENOM" id="CLU_080373_3_1_0"/>
<dbReference type="PIRSF" id="PIRSF039090">
    <property type="entry name" value="Flis"/>
    <property type="match status" value="1"/>
</dbReference>
<name>A0A0C7P3H4_DEFTU</name>
<dbReference type="PANTHER" id="PTHR34773:SF1">
    <property type="entry name" value="FLAGELLAR SECRETION CHAPERONE FLIS"/>
    <property type="match status" value="1"/>
</dbReference>
<proteinExistence type="inferred from homology"/>
<dbReference type="InterPro" id="IPR003713">
    <property type="entry name" value="FliS"/>
</dbReference>
<keyword evidence="8" id="KW-1185">Reference proteome</keyword>
<organism evidence="7 8">
    <name type="scientific">Defluviitoga tunisiensis</name>
    <dbReference type="NCBI Taxonomy" id="1006576"/>
    <lineage>
        <taxon>Bacteria</taxon>
        <taxon>Thermotogati</taxon>
        <taxon>Thermotogota</taxon>
        <taxon>Thermotogae</taxon>
        <taxon>Petrotogales</taxon>
        <taxon>Petrotogaceae</taxon>
        <taxon>Defluviitoga</taxon>
    </lineage>
</organism>
<dbReference type="InterPro" id="IPR036584">
    <property type="entry name" value="FliS_sf"/>
</dbReference>
<evidence type="ECO:0000256" key="6">
    <source>
        <dbReference type="PIRNR" id="PIRNR039090"/>
    </source>
</evidence>
<accession>A0A0C7P3H4</accession>
<keyword evidence="3 6" id="KW-0963">Cytoplasm</keyword>
<gene>
    <name evidence="7" type="primary">fliS</name>
    <name evidence="7" type="ORF">DTL3_1555</name>
</gene>
<dbReference type="RefSeq" id="WP_045088214.1">
    <property type="nucleotide sequence ID" value="NZ_LN824141.1"/>
</dbReference>
<dbReference type="GO" id="GO:0044780">
    <property type="term" value="P:bacterial-type flagellum assembly"/>
    <property type="evidence" value="ECO:0007669"/>
    <property type="project" value="InterPro"/>
</dbReference>
<evidence type="ECO:0000256" key="5">
    <source>
        <dbReference type="ARBA" id="ARBA00023186"/>
    </source>
</evidence>
<keyword evidence="7" id="KW-0969">Cilium</keyword>
<keyword evidence="5" id="KW-0143">Chaperone</keyword>
<dbReference type="Proteomes" id="UP000032809">
    <property type="component" value="Chromosome I"/>
</dbReference>
<dbReference type="GO" id="GO:0005829">
    <property type="term" value="C:cytosol"/>
    <property type="evidence" value="ECO:0007669"/>
    <property type="project" value="UniProtKB-SubCell"/>
</dbReference>
<dbReference type="PANTHER" id="PTHR34773">
    <property type="entry name" value="FLAGELLAR SECRETION CHAPERONE FLIS"/>
    <property type="match status" value="1"/>
</dbReference>
<protein>
    <recommendedName>
        <fullName evidence="6">Flagellar secretion chaperone FliS</fullName>
    </recommendedName>
</protein>
<dbReference type="NCBIfam" id="TIGR00208">
    <property type="entry name" value="fliS"/>
    <property type="match status" value="1"/>
</dbReference>
<evidence type="ECO:0000313" key="7">
    <source>
        <dbReference type="EMBL" id="CEP78845.1"/>
    </source>
</evidence>
<keyword evidence="4 6" id="KW-1005">Bacterial flagellum biogenesis</keyword>
<dbReference type="CDD" id="cd16098">
    <property type="entry name" value="FliS"/>
    <property type="match status" value="1"/>
</dbReference>
<dbReference type="AlphaFoldDB" id="A0A0C7P3H4"/>
<evidence type="ECO:0000256" key="4">
    <source>
        <dbReference type="ARBA" id="ARBA00022795"/>
    </source>
</evidence>
<dbReference type="STRING" id="1006576.DTL3_1555"/>
<dbReference type="GO" id="GO:0071973">
    <property type="term" value="P:bacterial-type flagellum-dependent cell motility"/>
    <property type="evidence" value="ECO:0007669"/>
    <property type="project" value="TreeGrafter"/>
</dbReference>
<comment type="subcellular location">
    <subcellularLocation>
        <location evidence="1 6">Cytoplasm</location>
        <location evidence="1 6">Cytosol</location>
    </subcellularLocation>
</comment>
<evidence type="ECO:0000313" key="8">
    <source>
        <dbReference type="Proteomes" id="UP000032809"/>
    </source>
</evidence>
<dbReference type="KEGG" id="dtn:DTL3_1555"/>
<keyword evidence="7" id="KW-0966">Cell projection</keyword>
<dbReference type="EMBL" id="LN824141">
    <property type="protein sequence ID" value="CEP78845.1"/>
    <property type="molecule type" value="Genomic_DNA"/>
</dbReference>
<dbReference type="Gene3D" id="1.20.120.340">
    <property type="entry name" value="Flagellar protein FliS"/>
    <property type="match status" value="1"/>
</dbReference>
<evidence type="ECO:0000256" key="2">
    <source>
        <dbReference type="ARBA" id="ARBA00008787"/>
    </source>
</evidence>
<comment type="similarity">
    <text evidence="2 6">Belongs to the FliS family.</text>
</comment>
<dbReference type="OrthoDB" id="1524959at2"/>